<dbReference type="Proteomes" id="UP000198773">
    <property type="component" value="Unassembled WGS sequence"/>
</dbReference>
<proteinExistence type="predicted"/>
<evidence type="ECO:0000313" key="3">
    <source>
        <dbReference type="Proteomes" id="UP000198773"/>
    </source>
</evidence>
<dbReference type="RefSeq" id="WP_091345244.1">
    <property type="nucleotide sequence ID" value="NZ_FNRM01000013.1"/>
</dbReference>
<dbReference type="OrthoDB" id="2020141at2"/>
<evidence type="ECO:0000313" key="2">
    <source>
        <dbReference type="EMBL" id="SEB01221.1"/>
    </source>
</evidence>
<feature type="domain" description="Orc1-like AAA ATPase" evidence="1">
    <location>
        <begin position="19"/>
        <end position="194"/>
    </location>
</feature>
<keyword evidence="3" id="KW-1185">Reference proteome</keyword>
<dbReference type="InterPro" id="IPR041664">
    <property type="entry name" value="AAA_16"/>
</dbReference>
<dbReference type="SUPFAM" id="SSF52540">
    <property type="entry name" value="P-loop containing nucleoside triphosphate hydrolases"/>
    <property type="match status" value="1"/>
</dbReference>
<sequence>MDPIRNPFAPGAGTPPPALVGRDDILSAAEITLHRIRKGRPEKSLMLLGLRGVGKTVLLNKIGERAEEIGYSLVKLEAPEGQRLAQYLAPALKGVLIRLSKLERAKELASQALGALQGFASVFKVSIGEINLEVADPHVADSGNLEIDLPGLLTTVGKAARAAETSVAILVDEVQYLCEEDLRALIVAFHAISQGGLPIVLFGAGLPQVAGLAGDAKSYAERLFDYPTVGPLRSPAAKAAIRQPIQDEGEEIQEQPLTMIVKATGGYPYFLQEWGKHTWRVAEKSPINEHDVEIATAEVTKALDSSFFRVRFDRLTPREQDYLRAMAELGPGPHRSGEIARLLKKKVESLGPLRSGLIKKGMIWSPSHGDTAFTVPLFDEFMKREVPNWEGPT</sequence>
<dbReference type="AlphaFoldDB" id="A0A1H4FVQ4"/>
<organism evidence="2 3">
    <name type="scientific">Alkalimonas amylolytica</name>
    <dbReference type="NCBI Taxonomy" id="152573"/>
    <lineage>
        <taxon>Bacteria</taxon>
        <taxon>Pseudomonadati</taxon>
        <taxon>Pseudomonadota</taxon>
        <taxon>Gammaproteobacteria</taxon>
        <taxon>Alkalimonas</taxon>
    </lineage>
</organism>
<protein>
    <submittedName>
        <fullName evidence="2">Predicted ATPase, AAA+ ATPase superfamily</fullName>
    </submittedName>
</protein>
<gene>
    <name evidence="2" type="ORF">SAMN04488051_11369</name>
</gene>
<dbReference type="PANTHER" id="PTHR34301:SF8">
    <property type="entry name" value="ATPASE DOMAIN-CONTAINING PROTEIN"/>
    <property type="match status" value="1"/>
</dbReference>
<accession>A0A1H4FVQ4</accession>
<reference evidence="2 3" key="1">
    <citation type="submission" date="2016-10" db="EMBL/GenBank/DDBJ databases">
        <authorList>
            <person name="de Groot N.N."/>
        </authorList>
    </citation>
    <scope>NUCLEOTIDE SEQUENCE [LARGE SCALE GENOMIC DNA]</scope>
    <source>
        <strain evidence="2 3">CGMCC 1.3430</strain>
    </source>
</reference>
<name>A0A1H4FVQ4_ALKAM</name>
<dbReference type="PANTHER" id="PTHR34301">
    <property type="entry name" value="DNA-BINDING PROTEIN-RELATED"/>
    <property type="match status" value="1"/>
</dbReference>
<dbReference type="EMBL" id="FNRM01000013">
    <property type="protein sequence ID" value="SEB01221.1"/>
    <property type="molecule type" value="Genomic_DNA"/>
</dbReference>
<dbReference type="InterPro" id="IPR027417">
    <property type="entry name" value="P-loop_NTPase"/>
</dbReference>
<dbReference type="Gene3D" id="3.40.50.300">
    <property type="entry name" value="P-loop containing nucleotide triphosphate hydrolases"/>
    <property type="match status" value="1"/>
</dbReference>
<evidence type="ECO:0000259" key="1">
    <source>
        <dbReference type="Pfam" id="PF13191"/>
    </source>
</evidence>
<dbReference type="Pfam" id="PF13191">
    <property type="entry name" value="AAA_16"/>
    <property type="match status" value="1"/>
</dbReference>